<comment type="caution">
    <text evidence="1">The sequence shown here is derived from an EMBL/GenBank/DDBJ whole genome shotgun (WGS) entry which is preliminary data.</text>
</comment>
<dbReference type="Proteomes" id="UP000288859">
    <property type="component" value="Unassembled WGS sequence"/>
</dbReference>
<sequence>MTKAVLRSRWCTAAWIKSFSMLFHSAAELDASSRLTIETSGLDSNTVHHDHLRSRYQSLRNHKNTSAIPFVPLQTTDFAITIARDPTTHHNHLVSSDLSSLDIMDLDNDADFDTATDFDLSDFDTSSHHDPRTQLWQWRFCGVICIDGQISFPSHGEDTPFRDLIWHLLGNRYFWSRLTDPFASLQDQLQMTNMSNPDDARSLWDWLALDYYYWPEDQPFKIAPHLFSIAAAQDMASFPSHRLEQDHEQGGTRSSQNFYSYAPFAHLFTLDPSSLPIKDPVIQQYGLFLVDRLRALITSRITNRKTLGDISYAFTSSFGHSKPLPPKLMPQAINWCRRNTHMRSIIESILAHMIGRSYTEHSTADLLRPNLAHDPSSPHSVSPCIPPASDYIASPSEGPLSAMIDKEHTNLSSHPLLRNLFVAWGGSFRDMEDWEDFDYYVQLPHAG</sequence>
<dbReference type="OrthoDB" id="4167490at2759"/>
<dbReference type="AlphaFoldDB" id="A0A438N1R1"/>
<protein>
    <submittedName>
        <fullName evidence="1">Uncharacterized protein</fullName>
    </submittedName>
</protein>
<evidence type="ECO:0000313" key="1">
    <source>
        <dbReference type="EMBL" id="RVX69637.1"/>
    </source>
</evidence>
<dbReference type="EMBL" id="NAJM01000028">
    <property type="protein sequence ID" value="RVX69637.1"/>
    <property type="molecule type" value="Genomic_DNA"/>
</dbReference>
<reference evidence="1 2" key="1">
    <citation type="submission" date="2017-03" db="EMBL/GenBank/DDBJ databases">
        <title>Genomes of endolithic fungi from Antarctica.</title>
        <authorList>
            <person name="Coleine C."/>
            <person name="Masonjones S."/>
            <person name="Stajich J.E."/>
        </authorList>
    </citation>
    <scope>NUCLEOTIDE SEQUENCE [LARGE SCALE GENOMIC DNA]</scope>
    <source>
        <strain evidence="1 2">CCFEE 6314</strain>
    </source>
</reference>
<name>A0A438N1R1_EXOME</name>
<proteinExistence type="predicted"/>
<accession>A0A438N1R1</accession>
<organism evidence="1 2">
    <name type="scientific">Exophiala mesophila</name>
    <name type="common">Black yeast-like fungus</name>
    <dbReference type="NCBI Taxonomy" id="212818"/>
    <lineage>
        <taxon>Eukaryota</taxon>
        <taxon>Fungi</taxon>
        <taxon>Dikarya</taxon>
        <taxon>Ascomycota</taxon>
        <taxon>Pezizomycotina</taxon>
        <taxon>Eurotiomycetes</taxon>
        <taxon>Chaetothyriomycetidae</taxon>
        <taxon>Chaetothyriales</taxon>
        <taxon>Herpotrichiellaceae</taxon>
        <taxon>Exophiala</taxon>
    </lineage>
</organism>
<evidence type="ECO:0000313" key="2">
    <source>
        <dbReference type="Proteomes" id="UP000288859"/>
    </source>
</evidence>
<gene>
    <name evidence="1" type="ORF">B0A52_06701</name>
</gene>
<dbReference type="VEuPathDB" id="FungiDB:PV10_03582"/>